<name>A0A4R1LX48_9SPHI</name>
<proteinExistence type="predicted"/>
<keyword evidence="2" id="KW-1185">Reference proteome</keyword>
<reference evidence="1 2" key="1">
    <citation type="submission" date="2019-03" db="EMBL/GenBank/DDBJ databases">
        <title>Genomic Encyclopedia of Archaeal and Bacterial Type Strains, Phase II (KMG-II): from individual species to whole genera.</title>
        <authorList>
            <person name="Goeker M."/>
        </authorList>
    </citation>
    <scope>NUCLEOTIDE SEQUENCE [LARGE SCALE GENOMIC DNA]</scope>
    <source>
        <strain evidence="1 2">DSM 22554</strain>
    </source>
</reference>
<dbReference type="EMBL" id="SMGO01000002">
    <property type="protein sequence ID" value="TCK83054.1"/>
    <property type="molecule type" value="Genomic_DNA"/>
</dbReference>
<evidence type="ECO:0000313" key="1">
    <source>
        <dbReference type="EMBL" id="TCK83054.1"/>
    </source>
</evidence>
<dbReference type="Gene3D" id="2.50.20.10">
    <property type="entry name" value="Lipoprotein localisation LolA/LolB/LppX"/>
    <property type="match status" value="1"/>
</dbReference>
<dbReference type="AlphaFoldDB" id="A0A4R1LX48"/>
<gene>
    <name evidence="1" type="ORF">C8N28_1641</name>
</gene>
<sequence>MWINKRTITGLILLLFLSACSSKRLVSTPAGTMKELSRNEKKELLSGIESSELLYNTFSTKARTQLSVDNKNFNATLNIRIKHNEVIWISANVFLGIEAARIMITPDRIQIINRLQGTYVDKPFDYIYNFTSKELSFEELEQLFVGNSISFYNDPLNTVVGMNNQFKISGGLEDLTFEMDLGADYNLMQTKLSESNKSQTLQFSYPDYANIQSQVVPSTVNINLKAPTMNIDAAMKYEDTSLDQDLSFPFTVPERYKKI</sequence>
<dbReference type="PROSITE" id="PS51257">
    <property type="entry name" value="PROKAR_LIPOPROTEIN"/>
    <property type="match status" value="1"/>
</dbReference>
<dbReference type="Proteomes" id="UP000294616">
    <property type="component" value="Unassembled WGS sequence"/>
</dbReference>
<dbReference type="Pfam" id="PF14125">
    <property type="entry name" value="DUF4292"/>
    <property type="match status" value="1"/>
</dbReference>
<dbReference type="OrthoDB" id="849114at2"/>
<dbReference type="RefSeq" id="WP_132223566.1">
    <property type="nucleotide sequence ID" value="NZ_SMGO01000002.1"/>
</dbReference>
<dbReference type="InterPro" id="IPR025634">
    <property type="entry name" value="DUF4292"/>
</dbReference>
<organism evidence="1 2">
    <name type="scientific">Albibacterium bauzanense</name>
    <dbReference type="NCBI Taxonomy" id="653929"/>
    <lineage>
        <taxon>Bacteria</taxon>
        <taxon>Pseudomonadati</taxon>
        <taxon>Bacteroidota</taxon>
        <taxon>Sphingobacteriia</taxon>
        <taxon>Sphingobacteriales</taxon>
        <taxon>Sphingobacteriaceae</taxon>
        <taxon>Albibacterium</taxon>
    </lineage>
</organism>
<comment type="caution">
    <text evidence="1">The sequence shown here is derived from an EMBL/GenBank/DDBJ whole genome shotgun (WGS) entry which is preliminary data.</text>
</comment>
<accession>A0A4R1LX48</accession>
<protein>
    <submittedName>
        <fullName evidence="1">Uncharacterized protein DUF4292</fullName>
    </submittedName>
</protein>
<evidence type="ECO:0000313" key="2">
    <source>
        <dbReference type="Proteomes" id="UP000294616"/>
    </source>
</evidence>